<feature type="compositionally biased region" description="Polar residues" evidence="2">
    <location>
        <begin position="114"/>
        <end position="124"/>
    </location>
</feature>
<comment type="caution">
    <text evidence="3">The sequence shown here is derived from an EMBL/GenBank/DDBJ whole genome shotgun (WGS) entry which is preliminary data.</text>
</comment>
<name>C7G6W0_9FIRM</name>
<gene>
    <name evidence="3" type="ORF">ROSINTL182_05627</name>
</gene>
<dbReference type="EMBL" id="ABYJ02000033">
    <property type="protein sequence ID" value="EEV02454.1"/>
    <property type="molecule type" value="Genomic_DNA"/>
</dbReference>
<dbReference type="Gene3D" id="2.60.40.1240">
    <property type="match status" value="1"/>
</dbReference>
<accession>C7G6W0</accession>
<feature type="region of interest" description="Disordered" evidence="2">
    <location>
        <begin position="73"/>
        <end position="124"/>
    </location>
</feature>
<sequence>MIIEYSQSVSSIIYRYFERNAMKRTGMRLTAVAAVTALLLGGCGEQPYSLTEDEEGMIVDYSAHAVAKFNTSQPDGLANVSRNEQETEAVDESQTTETENKITLDASGNAAAGDQSTENKTAEPSTLDELFGGENLSVTYTGAEIAANYMEGGYYSLDAEQGKTFVIVGIDITNSGADEIAIDNFAKTPKFSVMVNGQEKAEEENTILPSDFALYQETVPAGVTENTILLFQVPDSVTSVDSLDLFVNISGTNYQITL</sequence>
<evidence type="ECO:0000313" key="4">
    <source>
        <dbReference type="Proteomes" id="UP000004828"/>
    </source>
</evidence>
<keyword evidence="1" id="KW-0732">Signal</keyword>
<organism evidence="3 4">
    <name type="scientific">Roseburia intestinalis L1-82</name>
    <dbReference type="NCBI Taxonomy" id="536231"/>
    <lineage>
        <taxon>Bacteria</taxon>
        <taxon>Bacillati</taxon>
        <taxon>Bacillota</taxon>
        <taxon>Clostridia</taxon>
        <taxon>Lachnospirales</taxon>
        <taxon>Lachnospiraceae</taxon>
        <taxon>Roseburia</taxon>
    </lineage>
</organism>
<dbReference type="AlphaFoldDB" id="C7G6W0"/>
<evidence type="ECO:0008006" key="5">
    <source>
        <dbReference type="Google" id="ProtNLM"/>
    </source>
</evidence>
<evidence type="ECO:0000256" key="1">
    <source>
        <dbReference type="ARBA" id="ARBA00022729"/>
    </source>
</evidence>
<evidence type="ECO:0000313" key="3">
    <source>
        <dbReference type="EMBL" id="EEV02454.1"/>
    </source>
</evidence>
<dbReference type="Proteomes" id="UP000004828">
    <property type="component" value="Unassembled WGS sequence"/>
</dbReference>
<dbReference type="HOGENOM" id="CLU_092004_0_0_9"/>
<protein>
    <recommendedName>
        <fullName evidence="5">DUF4352 domain-containing protein</fullName>
    </recommendedName>
</protein>
<evidence type="ECO:0000256" key="2">
    <source>
        <dbReference type="SAM" id="MobiDB-lite"/>
    </source>
</evidence>
<dbReference type="InterPro" id="IPR029050">
    <property type="entry name" value="Immunoprotect_excell_Ig-like"/>
</dbReference>
<proteinExistence type="predicted"/>
<reference evidence="3 4" key="1">
    <citation type="submission" date="2009-08" db="EMBL/GenBank/DDBJ databases">
        <authorList>
            <person name="Weinstock G."/>
            <person name="Sodergren E."/>
            <person name="Clifton S."/>
            <person name="Fulton L."/>
            <person name="Fulton B."/>
            <person name="Courtney L."/>
            <person name="Fronick C."/>
            <person name="Harrison M."/>
            <person name="Strong C."/>
            <person name="Farmer C."/>
            <person name="Delahaunty K."/>
            <person name="Markovic C."/>
            <person name="Hall O."/>
            <person name="Minx P."/>
            <person name="Tomlinson C."/>
            <person name="Mitreva M."/>
            <person name="Nelson J."/>
            <person name="Hou S."/>
            <person name="Wollam A."/>
            <person name="Pepin K.H."/>
            <person name="Johnson M."/>
            <person name="Bhonagiri V."/>
            <person name="Nash W.E."/>
            <person name="Warren W."/>
            <person name="Chinwalla A."/>
            <person name="Mardis E.R."/>
            <person name="Wilson R.K."/>
        </authorList>
    </citation>
    <scope>NUCLEOTIDE SEQUENCE [LARGE SCALE GENOMIC DNA]</scope>
    <source>
        <strain evidence="3 4">L1-82</strain>
    </source>
</reference>